<protein>
    <submittedName>
        <fullName evidence="2">Uncharacterized protein</fullName>
    </submittedName>
</protein>
<organism evidence="2 3">
    <name type="scientific">Marasmius tenuissimus</name>
    <dbReference type="NCBI Taxonomy" id="585030"/>
    <lineage>
        <taxon>Eukaryota</taxon>
        <taxon>Fungi</taxon>
        <taxon>Dikarya</taxon>
        <taxon>Basidiomycota</taxon>
        <taxon>Agaricomycotina</taxon>
        <taxon>Agaricomycetes</taxon>
        <taxon>Agaricomycetidae</taxon>
        <taxon>Agaricales</taxon>
        <taxon>Marasmiineae</taxon>
        <taxon>Marasmiaceae</taxon>
        <taxon>Marasmius</taxon>
    </lineage>
</organism>
<comment type="caution">
    <text evidence="2">The sequence shown here is derived from an EMBL/GenBank/DDBJ whole genome shotgun (WGS) entry which is preliminary data.</text>
</comment>
<feature type="compositionally biased region" description="Acidic residues" evidence="1">
    <location>
        <begin position="89"/>
        <end position="105"/>
    </location>
</feature>
<feature type="compositionally biased region" description="Basic residues" evidence="1">
    <location>
        <begin position="120"/>
        <end position="130"/>
    </location>
</feature>
<feature type="compositionally biased region" description="Basic and acidic residues" evidence="1">
    <location>
        <begin position="132"/>
        <end position="149"/>
    </location>
</feature>
<proteinExistence type="predicted"/>
<keyword evidence="3" id="KW-1185">Reference proteome</keyword>
<evidence type="ECO:0000313" key="3">
    <source>
        <dbReference type="Proteomes" id="UP001437256"/>
    </source>
</evidence>
<sequence length="912" mass="101332">MANPIRKPPHNPESARIILDLVNVGLRVTQTGSSWSLPESANDLMSFLEEVAGPSVSSPTSSTSSLTPVPESPSTPSSPLTPVTSSESSDSEEFVEFSESSDDAESPVSIEPSPLGNLSKPRKRRKRLRSGRLLERSKRLRRSDLHESDSPSEDDRVDEAPRKSSNSNPTQINSSRSTSIIPSATGEALEASQADVMRLRGGVWHPDCRRNSQPLDREGHPNAIAVNNVVLPSFAEGAAGIDNSQEEELDNSTQQQVQNVVDPRLLTWIVNKAKKHNLDPRSGTTYIVMFELHSLSITARQQESWADGMIGALDGSLLKPSAKASNISLAHAADMLCQGKARESVLSLLNILSLVNFRLRVESILRGDDRPTKIDVYNNYLAKEGVGKKVSYVTFCRWINYGTTFAELAAAGSIYFLFLIAAGQLKPKFGALTMQDTYVICRALLRPDDGASNLGKLVKDVFIPAISALRRRLSISVTSAIPLEKRILFNLRDDIISCTDLKQSYEHYSCLLHNSWTQPERDWNAWKCFELPQSDKDAPSPNTILITDYFVERLYTAPLYQSPRLDPPGRALSSVVCILTQYDSAHERNKFLCKKDMESRLAWTLERRKSLLLPKACIRPCSVEEFIKKLSNNLKGGFRENGDLYVYYDGDKLGNQVLDIRDRHGVTIALIGSTVPCDLMAGLLTLFQSLFPELRYTDSSEDHARKFKCCHLNLYNRYSTNGHDAPNDADPFTLQKEGKRPCDANQFTPRFSAEFYEQETRATTLLNGMKPVIEHIAQVMRERFPKENGDLVAFISGLPLDAASPVHPYGGVAVNLNAATIVHLDPKDLNLCLVLALHDCSGGELVLEGPGIIIRLKSGDFVVFPSKKHSHYNLDFKGLRVSFAFSTDIAAKQWIKDNNGWLSNIHMKSSDR</sequence>
<dbReference type="Proteomes" id="UP001437256">
    <property type="component" value="Unassembled WGS sequence"/>
</dbReference>
<reference evidence="2 3" key="1">
    <citation type="submission" date="2024-05" db="EMBL/GenBank/DDBJ databases">
        <title>A draft genome resource for the thread blight pathogen Marasmius tenuissimus strain MS-2.</title>
        <authorList>
            <person name="Yulfo-Soto G.E."/>
            <person name="Baruah I.K."/>
            <person name="Amoako-Attah I."/>
            <person name="Bukari Y."/>
            <person name="Meinhardt L.W."/>
            <person name="Bailey B.A."/>
            <person name="Cohen S.P."/>
        </authorList>
    </citation>
    <scope>NUCLEOTIDE SEQUENCE [LARGE SCALE GENOMIC DNA]</scope>
    <source>
        <strain evidence="2 3">MS-2</strain>
    </source>
</reference>
<feature type="compositionally biased region" description="Low complexity" evidence="1">
    <location>
        <begin position="54"/>
        <end position="88"/>
    </location>
</feature>
<feature type="compositionally biased region" description="Polar residues" evidence="1">
    <location>
        <begin position="163"/>
        <end position="182"/>
    </location>
</feature>
<name>A0ABR3A3C6_9AGAR</name>
<gene>
    <name evidence="2" type="ORF">AAF712_005239</name>
</gene>
<dbReference type="EMBL" id="JBBXMP010000023">
    <property type="protein sequence ID" value="KAL0067799.1"/>
    <property type="molecule type" value="Genomic_DNA"/>
</dbReference>
<evidence type="ECO:0000256" key="1">
    <source>
        <dbReference type="SAM" id="MobiDB-lite"/>
    </source>
</evidence>
<feature type="region of interest" description="Disordered" evidence="1">
    <location>
        <begin position="52"/>
        <end position="184"/>
    </location>
</feature>
<evidence type="ECO:0000313" key="2">
    <source>
        <dbReference type="EMBL" id="KAL0067799.1"/>
    </source>
</evidence>
<dbReference type="Gene3D" id="3.60.130.30">
    <property type="match status" value="1"/>
</dbReference>
<accession>A0ABR3A3C6</accession>